<evidence type="ECO:0000313" key="6">
    <source>
        <dbReference type="EMBL" id="QLG61152.1"/>
    </source>
</evidence>
<feature type="coiled-coil region" evidence="3">
    <location>
        <begin position="121"/>
        <end position="148"/>
    </location>
</feature>
<dbReference type="Proteomes" id="UP000509626">
    <property type="component" value="Chromosome"/>
</dbReference>
<evidence type="ECO:0000256" key="3">
    <source>
        <dbReference type="SAM" id="Coils"/>
    </source>
</evidence>
<evidence type="ECO:0000256" key="1">
    <source>
        <dbReference type="ARBA" id="ARBA00010986"/>
    </source>
</evidence>
<dbReference type="InterPro" id="IPR007392">
    <property type="entry name" value="GD_AH_second"/>
</dbReference>
<dbReference type="EMBL" id="CP058579">
    <property type="protein sequence ID" value="QLG61152.1"/>
    <property type="molecule type" value="Genomic_DNA"/>
</dbReference>
<dbReference type="Pfam" id="PF04295">
    <property type="entry name" value="GD_AH_second"/>
    <property type="match status" value="1"/>
</dbReference>
<keyword evidence="6" id="KW-0378">Hydrolase</keyword>
<evidence type="ECO:0000259" key="5">
    <source>
        <dbReference type="Pfam" id="PF20629"/>
    </source>
</evidence>
<gene>
    <name evidence="6" type="ORF">HUG12_05155</name>
</gene>
<dbReference type="GeneID" id="56036824"/>
<keyword evidence="2" id="KW-0456">Lyase</keyword>
<dbReference type="InterPro" id="IPR052172">
    <property type="entry name" value="UxaA_altronate/galactarate_dh"/>
</dbReference>
<keyword evidence="7" id="KW-1185">Reference proteome</keyword>
<dbReference type="InterPro" id="IPR048332">
    <property type="entry name" value="GD_AH_C"/>
</dbReference>
<accession>A0A7D5L9C2</accession>
<name>A0A7D5L9C2_9EURY</name>
<keyword evidence="3" id="KW-0175">Coiled coil</keyword>
<evidence type="ECO:0000256" key="2">
    <source>
        <dbReference type="ARBA" id="ARBA00023239"/>
    </source>
</evidence>
<dbReference type="RefSeq" id="WP_179267736.1">
    <property type="nucleotide sequence ID" value="NZ_CP058579.1"/>
</dbReference>
<dbReference type="PANTHER" id="PTHR30536:SF5">
    <property type="entry name" value="ALTRONATE DEHYDRATASE"/>
    <property type="match status" value="1"/>
</dbReference>
<protein>
    <submittedName>
        <fullName evidence="6">UxaA family hydrolase</fullName>
    </submittedName>
</protein>
<dbReference type="GO" id="GO:0019698">
    <property type="term" value="P:D-galacturonate catabolic process"/>
    <property type="evidence" value="ECO:0007669"/>
    <property type="project" value="TreeGrafter"/>
</dbReference>
<evidence type="ECO:0000259" key="4">
    <source>
        <dbReference type="Pfam" id="PF04295"/>
    </source>
</evidence>
<proteinExistence type="inferred from homology"/>
<feature type="domain" description="D-galactarate/Altronate dehydratase second" evidence="4">
    <location>
        <begin position="7"/>
        <end position="135"/>
    </location>
</feature>
<organism evidence="6 7">
    <name type="scientific">Halorarum salinum</name>
    <dbReference type="NCBI Taxonomy" id="2743089"/>
    <lineage>
        <taxon>Archaea</taxon>
        <taxon>Methanobacteriati</taxon>
        <taxon>Methanobacteriota</taxon>
        <taxon>Stenosarchaea group</taxon>
        <taxon>Halobacteria</taxon>
        <taxon>Halobacteriales</taxon>
        <taxon>Haloferacaceae</taxon>
        <taxon>Halorarum</taxon>
    </lineage>
</organism>
<dbReference type="KEGG" id="halu:HUG12_05155"/>
<dbReference type="GO" id="GO:0016787">
    <property type="term" value="F:hydrolase activity"/>
    <property type="evidence" value="ECO:0007669"/>
    <property type="project" value="UniProtKB-KW"/>
</dbReference>
<feature type="domain" description="D-galactarate/Altronate dehydratase C-terminal" evidence="5">
    <location>
        <begin position="145"/>
        <end position="383"/>
    </location>
</feature>
<sequence>MSQTFRGFRRPDGSVGVRNHVAVIPTSVTVGSIASKIAAEAGSWARATPHQMGTAQPEPAREQTVRVLRGVGRNPNVGAALVVELGTEEIDAEALADAIAETGKPVETASVRELGGTEASVDHGVKRLRALNEEVEATRREEADASELIFGVECGGSDATSGIAANPAVGNACDRLVDDGGTACFSETPEFIGAEHILADRCVTPEVRERLLDRVERRENMGSLMGVDLRGAQPTPGNQEGGLTTIEEKSLGAISKGGTTPVRGMVEYGEELPTGGGLVLMDTPGYDVESVVGKVAAGAQIIAFTTGRGSTTGNPIAPVIKVTGNPKTWDRMSNNMDVNASTIIEGDSLSEVGERMYDTLLETADGTPTEAERRRLEEFAINEIQSNELAVRGAQ</sequence>
<dbReference type="Pfam" id="PF20629">
    <property type="entry name" value="GD_AH_C"/>
    <property type="match status" value="1"/>
</dbReference>
<dbReference type="GO" id="GO:0016829">
    <property type="term" value="F:lyase activity"/>
    <property type="evidence" value="ECO:0007669"/>
    <property type="project" value="UniProtKB-KW"/>
</dbReference>
<evidence type="ECO:0000313" key="7">
    <source>
        <dbReference type="Proteomes" id="UP000509626"/>
    </source>
</evidence>
<dbReference type="OrthoDB" id="358791at2157"/>
<dbReference type="PANTHER" id="PTHR30536">
    <property type="entry name" value="ALTRONATE/GALACTARATE DEHYDRATASE"/>
    <property type="match status" value="1"/>
</dbReference>
<reference evidence="6 7" key="1">
    <citation type="submission" date="2020-06" db="EMBL/GenBank/DDBJ databases">
        <title>NJ-3-1, isolated from saline soil.</title>
        <authorList>
            <person name="Cui H.L."/>
            <person name="Shi X."/>
        </authorList>
    </citation>
    <scope>NUCLEOTIDE SEQUENCE [LARGE SCALE GENOMIC DNA]</scope>
    <source>
        <strain evidence="6 7">NJ-3-1</strain>
    </source>
</reference>
<dbReference type="AlphaFoldDB" id="A0A7D5L9C2"/>
<comment type="similarity">
    <text evidence="1">Belongs to the UxaA family.</text>
</comment>